<evidence type="ECO:0000256" key="4">
    <source>
        <dbReference type="ARBA" id="ARBA00023136"/>
    </source>
</evidence>
<comment type="function">
    <text evidence="1 7">Assembles around the rod to form the L-ring and probably protects the motor/basal body from shearing forces during rotation.</text>
</comment>
<keyword evidence="10" id="KW-0966">Cell projection</keyword>
<sequence length="222" mass="22896">MASVRLLCVLGLGLALAAPAEARRAAPKVSEYAPTMPQPLPAPPANGAIFQVSLGYAPLTSGARASMVGDLVTIVLTERTAAQKTNTASTDRSGNAGLTPPTSGPLSFFKASDASAGASATFSGKGGATQSNQLTGAVTVTVQQVLPNGNLVVRGEKHLTLNRGDEFVQISGIIRPVDIDSQNQVLSTRVADARITYSGKGEIARASSQGWLGRFFSRVSPF</sequence>
<dbReference type="Pfam" id="PF02107">
    <property type="entry name" value="FlgH"/>
    <property type="match status" value="1"/>
</dbReference>
<keyword evidence="10" id="KW-0282">Flagellum</keyword>
<organism evidence="10 11">
    <name type="scientific">Sphingomonas morindae</name>
    <dbReference type="NCBI Taxonomy" id="1541170"/>
    <lineage>
        <taxon>Bacteria</taxon>
        <taxon>Pseudomonadati</taxon>
        <taxon>Pseudomonadota</taxon>
        <taxon>Alphaproteobacteria</taxon>
        <taxon>Sphingomonadales</taxon>
        <taxon>Sphingomonadaceae</taxon>
        <taxon>Sphingomonas</taxon>
    </lineage>
</organism>
<feature type="region of interest" description="Disordered" evidence="8">
    <location>
        <begin position="82"/>
        <end position="104"/>
    </location>
</feature>
<dbReference type="EMBL" id="CP084930">
    <property type="protein sequence ID" value="USI73741.1"/>
    <property type="molecule type" value="Genomic_DNA"/>
</dbReference>
<dbReference type="PANTHER" id="PTHR34933:SF1">
    <property type="entry name" value="FLAGELLAR L-RING PROTEIN"/>
    <property type="match status" value="1"/>
</dbReference>
<evidence type="ECO:0000256" key="3">
    <source>
        <dbReference type="ARBA" id="ARBA00022729"/>
    </source>
</evidence>
<feature type="signal peptide" evidence="9">
    <location>
        <begin position="1"/>
        <end position="17"/>
    </location>
</feature>
<evidence type="ECO:0000256" key="5">
    <source>
        <dbReference type="ARBA" id="ARBA00023143"/>
    </source>
</evidence>
<keyword evidence="4 7" id="KW-0472">Membrane</keyword>
<evidence type="ECO:0000256" key="2">
    <source>
        <dbReference type="ARBA" id="ARBA00006929"/>
    </source>
</evidence>
<keyword evidence="10" id="KW-0969">Cilium</keyword>
<evidence type="ECO:0000313" key="10">
    <source>
        <dbReference type="EMBL" id="USI73741.1"/>
    </source>
</evidence>
<dbReference type="HAMAP" id="MF_00415">
    <property type="entry name" value="FlgH"/>
    <property type="match status" value="1"/>
</dbReference>
<dbReference type="RefSeq" id="WP_252167547.1">
    <property type="nucleotide sequence ID" value="NZ_CP084930.1"/>
</dbReference>
<accession>A0ABY4X9U9</accession>
<evidence type="ECO:0000256" key="1">
    <source>
        <dbReference type="ARBA" id="ARBA00002591"/>
    </source>
</evidence>
<dbReference type="InterPro" id="IPR000527">
    <property type="entry name" value="Flag_Lring"/>
</dbReference>
<proteinExistence type="inferred from homology"/>
<dbReference type="PRINTS" id="PR01008">
    <property type="entry name" value="FLGLRINGFLGH"/>
</dbReference>
<comment type="similarity">
    <text evidence="2 7">Belongs to the FlgH family.</text>
</comment>
<evidence type="ECO:0000256" key="9">
    <source>
        <dbReference type="SAM" id="SignalP"/>
    </source>
</evidence>
<comment type="subunit">
    <text evidence="7">The basal body constitutes a major portion of the flagellar organelle and consists of four rings (L,P,S, and M) mounted on a central rod.</text>
</comment>
<keyword evidence="5 7" id="KW-0975">Bacterial flagellum</keyword>
<protein>
    <recommendedName>
        <fullName evidence="7">Flagellar L-ring protein</fullName>
    </recommendedName>
    <alternativeName>
        <fullName evidence="7">Basal body L-ring protein</fullName>
    </alternativeName>
</protein>
<reference evidence="10" key="1">
    <citation type="journal article" date="2022" name="Toxins">
        <title>Genomic Analysis of Sphingopyxis sp. USTB-05 for Biodegrading Cyanobacterial Hepatotoxins.</title>
        <authorList>
            <person name="Liu C."/>
            <person name="Xu Q."/>
            <person name="Zhao Z."/>
            <person name="Zhang H."/>
            <person name="Liu X."/>
            <person name="Yin C."/>
            <person name="Liu Y."/>
            <person name="Yan H."/>
        </authorList>
    </citation>
    <scope>NUCLEOTIDE SEQUENCE</scope>
    <source>
        <strain evidence="10">NBD5</strain>
    </source>
</reference>
<feature type="compositionally biased region" description="Polar residues" evidence="8">
    <location>
        <begin position="82"/>
        <end position="93"/>
    </location>
</feature>
<keyword evidence="6 7" id="KW-0998">Cell outer membrane</keyword>
<evidence type="ECO:0000256" key="6">
    <source>
        <dbReference type="ARBA" id="ARBA00023237"/>
    </source>
</evidence>
<evidence type="ECO:0000313" key="11">
    <source>
        <dbReference type="Proteomes" id="UP001056937"/>
    </source>
</evidence>
<keyword evidence="11" id="KW-1185">Reference proteome</keyword>
<evidence type="ECO:0000256" key="8">
    <source>
        <dbReference type="SAM" id="MobiDB-lite"/>
    </source>
</evidence>
<gene>
    <name evidence="7" type="primary">flgH</name>
    <name evidence="10" type="ORF">LHA26_04530</name>
</gene>
<comment type="subcellular location">
    <subcellularLocation>
        <location evidence="7">Cell outer membrane</location>
    </subcellularLocation>
    <subcellularLocation>
        <location evidence="7">Bacterial flagellum basal body</location>
    </subcellularLocation>
</comment>
<name>A0ABY4X9U9_9SPHN</name>
<dbReference type="PANTHER" id="PTHR34933">
    <property type="entry name" value="FLAGELLAR L-RING PROTEIN"/>
    <property type="match status" value="1"/>
</dbReference>
<feature type="chain" id="PRO_5046958188" description="Flagellar L-ring protein" evidence="9">
    <location>
        <begin position="18"/>
        <end position="222"/>
    </location>
</feature>
<keyword evidence="3 9" id="KW-0732">Signal</keyword>
<dbReference type="Proteomes" id="UP001056937">
    <property type="component" value="Chromosome 1"/>
</dbReference>
<evidence type="ECO:0000256" key="7">
    <source>
        <dbReference type="HAMAP-Rule" id="MF_00415"/>
    </source>
</evidence>